<protein>
    <submittedName>
        <fullName evidence="1">DNA-binding protein</fullName>
    </submittedName>
</protein>
<dbReference type="RefSeq" id="WP_094230833.1">
    <property type="nucleotide sequence ID" value="NZ_WXXP01000003.1"/>
</dbReference>
<name>A0A6P0DBE0_RHILE</name>
<dbReference type="EMBL" id="WXXP01000003">
    <property type="protein sequence ID" value="NEK49607.1"/>
    <property type="molecule type" value="Genomic_DNA"/>
</dbReference>
<gene>
    <name evidence="1" type="ORF">GUK36_09225</name>
</gene>
<accession>A0A6P0DBE0</accession>
<dbReference type="Proteomes" id="UP000471409">
    <property type="component" value="Unassembled WGS sequence"/>
</dbReference>
<reference evidence="1 2" key="1">
    <citation type="submission" date="2020-01" db="EMBL/GenBank/DDBJ databases">
        <title>Rhizobium genotypes associated with high levels of biological nitrogen fixation by grain legumes in a temperate-maritime cropping system.</title>
        <authorList>
            <person name="Maluk M."/>
            <person name="Francesc Ferrando Molina F."/>
            <person name="Lopez Del Egido L."/>
            <person name="Lafos M."/>
            <person name="Langarica-Fuentes A."/>
            <person name="Gebre Yohannes G."/>
            <person name="Young M.W."/>
            <person name="Martin P."/>
            <person name="Gantlett R."/>
            <person name="Kenicer G."/>
            <person name="Hawes C."/>
            <person name="Begg G.S."/>
            <person name="Quilliam R.S."/>
            <person name="Squire G.R."/>
            <person name="Poole P.S."/>
            <person name="Young P.W."/>
            <person name="Iannetta P.M."/>
            <person name="James E.K."/>
        </authorList>
    </citation>
    <scope>NUCLEOTIDE SEQUENCE [LARGE SCALE GENOMIC DNA]</scope>
    <source>
        <strain evidence="1 2">JHI944</strain>
    </source>
</reference>
<dbReference type="GO" id="GO:0003677">
    <property type="term" value="F:DNA binding"/>
    <property type="evidence" value="ECO:0007669"/>
    <property type="project" value="UniProtKB-KW"/>
</dbReference>
<evidence type="ECO:0000313" key="1">
    <source>
        <dbReference type="EMBL" id="NEK49607.1"/>
    </source>
</evidence>
<dbReference type="AlphaFoldDB" id="A0A6P0DBE0"/>
<evidence type="ECO:0000313" key="2">
    <source>
        <dbReference type="Proteomes" id="UP000471409"/>
    </source>
</evidence>
<organism evidence="1 2">
    <name type="scientific">Rhizobium leguminosarum</name>
    <dbReference type="NCBI Taxonomy" id="384"/>
    <lineage>
        <taxon>Bacteria</taxon>
        <taxon>Pseudomonadati</taxon>
        <taxon>Pseudomonadota</taxon>
        <taxon>Alphaproteobacteria</taxon>
        <taxon>Hyphomicrobiales</taxon>
        <taxon>Rhizobiaceae</taxon>
        <taxon>Rhizobium/Agrobacterium group</taxon>
        <taxon>Rhizobium</taxon>
    </lineage>
</organism>
<keyword evidence="1" id="KW-0238">DNA-binding</keyword>
<sequence>MAGAGPRETSIPRFALRRQEAAASLGISASLFDNWVDQGFMPKGTKIKGVVLWDTEQIRGAWQCLVESDAADPQDDNNPFDGVIA</sequence>
<proteinExistence type="predicted"/>
<comment type="caution">
    <text evidence="1">The sequence shown here is derived from an EMBL/GenBank/DDBJ whole genome shotgun (WGS) entry which is preliminary data.</text>
</comment>